<gene>
    <name evidence="1" type="ORF">BD311DRAFT_662301</name>
</gene>
<accession>A0A4V2K0H7</accession>
<dbReference type="Gene3D" id="3.30.559.10">
    <property type="entry name" value="Chloramphenicol acetyltransferase-like domain"/>
    <property type="match status" value="1"/>
</dbReference>
<evidence type="ECO:0000313" key="1">
    <source>
        <dbReference type="EMBL" id="TBU28933.1"/>
    </source>
</evidence>
<dbReference type="Proteomes" id="UP000292957">
    <property type="component" value="Unassembled WGS sequence"/>
</dbReference>
<dbReference type="InterPro" id="IPR023213">
    <property type="entry name" value="CAT-like_dom_sf"/>
</dbReference>
<evidence type="ECO:0008006" key="2">
    <source>
        <dbReference type="Google" id="ProtNLM"/>
    </source>
</evidence>
<dbReference type="EMBL" id="ML143417">
    <property type="protein sequence ID" value="TBU28933.1"/>
    <property type="molecule type" value="Genomic_DNA"/>
</dbReference>
<protein>
    <recommendedName>
        <fullName evidence="2">Condensation domain-containing protein</fullName>
    </recommendedName>
</protein>
<dbReference type="AlphaFoldDB" id="A0A4V2K0H7"/>
<reference evidence="1" key="1">
    <citation type="submission" date="2019-01" db="EMBL/GenBank/DDBJ databases">
        <title>Draft genome sequences of three monokaryotic isolates of the white-rot basidiomycete fungus Dichomitus squalens.</title>
        <authorList>
            <consortium name="DOE Joint Genome Institute"/>
            <person name="Lopez S.C."/>
            <person name="Andreopoulos B."/>
            <person name="Pangilinan J."/>
            <person name="Lipzen A."/>
            <person name="Riley R."/>
            <person name="Ahrendt S."/>
            <person name="Ng V."/>
            <person name="Barry K."/>
            <person name="Daum C."/>
            <person name="Grigoriev I.V."/>
            <person name="Hilden K.S."/>
            <person name="Makela M.R."/>
            <person name="de Vries R.P."/>
        </authorList>
    </citation>
    <scope>NUCLEOTIDE SEQUENCE [LARGE SCALE GENOMIC DNA]</scope>
    <source>
        <strain evidence="1">OM18370.1</strain>
    </source>
</reference>
<proteinExistence type="predicted"/>
<name>A0A4V2K0H7_9APHY</name>
<organism evidence="1">
    <name type="scientific">Dichomitus squalens</name>
    <dbReference type="NCBI Taxonomy" id="114155"/>
    <lineage>
        <taxon>Eukaryota</taxon>
        <taxon>Fungi</taxon>
        <taxon>Dikarya</taxon>
        <taxon>Basidiomycota</taxon>
        <taxon>Agaricomycotina</taxon>
        <taxon>Agaricomycetes</taxon>
        <taxon>Polyporales</taxon>
        <taxon>Polyporaceae</taxon>
        <taxon>Dichomitus</taxon>
    </lineage>
</organism>
<sequence length="257" mass="28314">MNQDTARVALKVTTQQLRQLKERIMMQDPAAVPIENLLPSSHDCLVAFIITVLNRHLNTPITRVANAASVRTVSIVSGVVEDSIAGNAIYIIPTSIAAEDIHDLKRIAYALRRSILSWRERSKVEEYMSVASHFMQLATNQGHSMFFAAPPGHMSVNSNAGSVVMTAGVRLGLALTNIIRIDWHSAHFGLPNKIKFHTSGINDRYVRVFSSNPTTSGEEEPSPSLDVSFAMASSIQEEVYNDIMSVLQAQNFPDNIL</sequence>
<dbReference type="OrthoDB" id="1862401at2759"/>